<gene>
    <name evidence="8" type="ORF">BMR1_02g04255</name>
</gene>
<dbReference type="GO" id="GO:0019843">
    <property type="term" value="F:rRNA binding"/>
    <property type="evidence" value="ECO:0007669"/>
    <property type="project" value="UniProtKB-KW"/>
</dbReference>
<keyword evidence="4" id="KW-0699">rRNA-binding</keyword>
<dbReference type="KEGG" id="bmic:BMR1_02g04255"/>
<reference evidence="8 9" key="2">
    <citation type="journal article" date="2013" name="PLoS ONE">
        <title>Whole genome mapping and re-organization of the nuclear and mitochondrial genomes of Babesia microti isolates.</title>
        <authorList>
            <person name="Cornillot E."/>
            <person name="Dassouli A."/>
            <person name="Garg A."/>
            <person name="Pachikara N."/>
            <person name="Randazzo S."/>
            <person name="Depoix D."/>
            <person name="Carcy B."/>
            <person name="Delbecq S."/>
            <person name="Frutos R."/>
            <person name="Silva J.C."/>
            <person name="Sutton R."/>
            <person name="Krause P.J."/>
            <person name="Mamoun C.B."/>
        </authorList>
    </citation>
    <scope>NUCLEOTIDE SEQUENCE [LARGE SCALE GENOMIC DNA]</scope>
    <source>
        <strain evidence="8 9">RI</strain>
    </source>
</reference>
<dbReference type="GO" id="GO:0003735">
    <property type="term" value="F:structural constituent of ribosome"/>
    <property type="evidence" value="ECO:0007669"/>
    <property type="project" value="InterPro"/>
</dbReference>
<dbReference type="VEuPathDB" id="PiroplasmaDB:BMR1_02g04255"/>
<dbReference type="RefSeq" id="XP_012648606.2">
    <property type="nucleotide sequence ID" value="XM_012793152.2"/>
</dbReference>
<protein>
    <submittedName>
        <fullName evidence="8">50S ribosomal protein L21 chloroplastic</fullName>
    </submittedName>
</protein>
<evidence type="ECO:0000256" key="4">
    <source>
        <dbReference type="ARBA" id="ARBA00022730"/>
    </source>
</evidence>
<dbReference type="AlphaFoldDB" id="A0A1R4AB06"/>
<evidence type="ECO:0000256" key="6">
    <source>
        <dbReference type="ARBA" id="ARBA00022980"/>
    </source>
</evidence>
<dbReference type="HAMAP" id="MF_01363">
    <property type="entry name" value="Ribosomal_bL21"/>
    <property type="match status" value="1"/>
</dbReference>
<dbReference type="EMBL" id="FO082872">
    <property type="protein sequence ID" value="SJK86186.1"/>
    <property type="molecule type" value="Genomic_DNA"/>
</dbReference>
<evidence type="ECO:0000256" key="1">
    <source>
        <dbReference type="ARBA" id="ARBA00004474"/>
    </source>
</evidence>
<evidence type="ECO:0000256" key="3">
    <source>
        <dbReference type="ARBA" id="ARBA00022640"/>
    </source>
</evidence>
<dbReference type="GO" id="GO:0005762">
    <property type="term" value="C:mitochondrial large ribosomal subunit"/>
    <property type="evidence" value="ECO:0007669"/>
    <property type="project" value="TreeGrafter"/>
</dbReference>
<keyword evidence="6 8" id="KW-0689">Ribosomal protein</keyword>
<reference evidence="8 9" key="1">
    <citation type="journal article" date="2012" name="Nucleic Acids Res.">
        <title>Sequencing of the smallest Apicomplexan genome from the human pathogen Babesia microti.</title>
        <authorList>
            <person name="Cornillot E."/>
            <person name="Hadj-Kaddour K."/>
            <person name="Dassouli A."/>
            <person name="Noel B."/>
            <person name="Ranwez V."/>
            <person name="Vacherie B."/>
            <person name="Augagneur Y."/>
            <person name="Bres V."/>
            <person name="Duclos A."/>
            <person name="Randazzo S."/>
            <person name="Carcy B."/>
            <person name="Debierre-Grockiego F."/>
            <person name="Delbecq S."/>
            <person name="Moubri-Menage K."/>
            <person name="Shams-Eldin H."/>
            <person name="Usmani-Brown S."/>
            <person name="Bringaud F."/>
            <person name="Wincker P."/>
            <person name="Vivares C.P."/>
            <person name="Schwarz R.T."/>
            <person name="Schetters T.P."/>
            <person name="Krause P.J."/>
            <person name="Gorenflot A."/>
            <person name="Berry V."/>
            <person name="Barbe V."/>
            <person name="Ben Mamoun C."/>
        </authorList>
    </citation>
    <scope>NUCLEOTIDE SEQUENCE [LARGE SCALE GENOMIC DNA]</scope>
    <source>
        <strain evidence="8 9">RI</strain>
    </source>
</reference>
<name>A0A1R4AB06_BABMR</name>
<evidence type="ECO:0000256" key="5">
    <source>
        <dbReference type="ARBA" id="ARBA00022884"/>
    </source>
</evidence>
<dbReference type="Proteomes" id="UP000002899">
    <property type="component" value="Chromosome II"/>
</dbReference>
<keyword evidence="3" id="KW-0934">Plastid</keyword>
<evidence type="ECO:0000256" key="2">
    <source>
        <dbReference type="ARBA" id="ARBA00008563"/>
    </source>
</evidence>
<comment type="subcellular location">
    <subcellularLocation>
        <location evidence="1">Plastid</location>
    </subcellularLocation>
</comment>
<dbReference type="SUPFAM" id="SSF141091">
    <property type="entry name" value="L21p-like"/>
    <property type="match status" value="1"/>
</dbReference>
<dbReference type="InterPro" id="IPR036164">
    <property type="entry name" value="bL21-like_sf"/>
</dbReference>
<dbReference type="OrthoDB" id="5994at2759"/>
<evidence type="ECO:0000313" key="8">
    <source>
        <dbReference type="EMBL" id="SJK86186.1"/>
    </source>
</evidence>
<sequence length="235" mass="27795">MYRECQLLLLITAARYSVGFIMFREGAEEYSKKFSISFPAQEQLAALNDGRDRSGSYAIVRISGIPRWVEQGRFYHIFRVHQREGKDIYLTRVNFYQSPHGWYIRGEPYLDNIRVVATVERHFRGSKVRTIKFRSKKHYKRIYGFRPEMTQIRIKDIQVYPSYEFNGDWKSDDPMTFILNRVRQLRCPSTLLAKMKMNALKHFTSNELALLGPDPLSHFDPVYNKVVIRHHVAHS</sequence>
<dbReference type="PANTHER" id="PTHR21349:SF7">
    <property type="entry name" value="LARGE RIBOSOMAL SUBUNIT PROTEIN BL21C"/>
    <property type="match status" value="1"/>
</dbReference>
<dbReference type="GeneID" id="24424629"/>
<accession>A0A1R4AB06</accession>
<dbReference type="PANTHER" id="PTHR21349">
    <property type="entry name" value="50S RIBOSOMAL PROTEIN L21"/>
    <property type="match status" value="1"/>
</dbReference>
<proteinExistence type="inferred from homology"/>
<dbReference type="InterPro" id="IPR028909">
    <property type="entry name" value="bL21-like"/>
</dbReference>
<dbReference type="InterPro" id="IPR001787">
    <property type="entry name" value="Ribosomal_bL21"/>
</dbReference>
<evidence type="ECO:0000313" key="9">
    <source>
        <dbReference type="Proteomes" id="UP000002899"/>
    </source>
</evidence>
<keyword evidence="7" id="KW-0687">Ribonucleoprotein</keyword>
<dbReference type="NCBIfam" id="TIGR00061">
    <property type="entry name" value="L21"/>
    <property type="match status" value="1"/>
</dbReference>
<evidence type="ECO:0000256" key="7">
    <source>
        <dbReference type="ARBA" id="ARBA00023274"/>
    </source>
</evidence>
<organism evidence="8 9">
    <name type="scientific">Babesia microti (strain RI)</name>
    <dbReference type="NCBI Taxonomy" id="1133968"/>
    <lineage>
        <taxon>Eukaryota</taxon>
        <taxon>Sar</taxon>
        <taxon>Alveolata</taxon>
        <taxon>Apicomplexa</taxon>
        <taxon>Aconoidasida</taxon>
        <taxon>Piroplasmida</taxon>
        <taxon>Babesiidae</taxon>
        <taxon>Babesia</taxon>
    </lineage>
</organism>
<keyword evidence="5" id="KW-0694">RNA-binding</keyword>
<keyword evidence="9" id="KW-1185">Reference proteome</keyword>
<dbReference type="GO" id="GO:0006412">
    <property type="term" value="P:translation"/>
    <property type="evidence" value="ECO:0007669"/>
    <property type="project" value="InterPro"/>
</dbReference>
<dbReference type="Pfam" id="PF00829">
    <property type="entry name" value="Ribosomal_L21p"/>
    <property type="match status" value="1"/>
</dbReference>
<comment type="similarity">
    <text evidence="2">Belongs to the bacterial ribosomal protein bL21 family.</text>
</comment>
<dbReference type="GO" id="GO:0009536">
    <property type="term" value="C:plastid"/>
    <property type="evidence" value="ECO:0007669"/>
    <property type="project" value="UniProtKB-SubCell"/>
</dbReference>
<reference evidence="8 9" key="3">
    <citation type="journal article" date="2016" name="Sci. Rep.">
        <title>Genome-wide diversity and gene expression profiling of Babesia microti isolates identify polymorphic genes that mediate host-pathogen interactions.</title>
        <authorList>
            <person name="Silva J.C."/>
            <person name="Cornillot E."/>
            <person name="McCracken C."/>
            <person name="Usmani-Brown S."/>
            <person name="Dwivedi A."/>
            <person name="Ifeonu O.O."/>
            <person name="Crabtree J."/>
            <person name="Gotia H.T."/>
            <person name="Virji A.Z."/>
            <person name="Reynes C."/>
            <person name="Colinge J."/>
            <person name="Kumar V."/>
            <person name="Lawres L."/>
            <person name="Pazzi J.E."/>
            <person name="Pablo J.V."/>
            <person name="Hung C."/>
            <person name="Brancato J."/>
            <person name="Kumari P."/>
            <person name="Orvis J."/>
            <person name="Tretina K."/>
            <person name="Chibucos M."/>
            <person name="Ott S."/>
            <person name="Sadzewicz L."/>
            <person name="Sengamalay N."/>
            <person name="Shetty A.C."/>
            <person name="Su Q."/>
            <person name="Tallon L."/>
            <person name="Fraser C.M."/>
            <person name="Frutos R."/>
            <person name="Molina D.M."/>
            <person name="Krause P.J."/>
            <person name="Ben Mamoun C."/>
        </authorList>
    </citation>
    <scope>NUCLEOTIDE SEQUENCE [LARGE SCALE GENOMIC DNA]</scope>
    <source>
        <strain evidence="8 9">RI</strain>
    </source>
</reference>